<dbReference type="PANTHER" id="PTHR43433:SF5">
    <property type="entry name" value="AB HYDROLASE-1 DOMAIN-CONTAINING PROTEIN"/>
    <property type="match status" value="1"/>
</dbReference>
<dbReference type="Proteomes" id="UP000011863">
    <property type="component" value="Chromosome"/>
</dbReference>
<dbReference type="InterPro" id="IPR050471">
    <property type="entry name" value="AB_hydrolase"/>
</dbReference>
<dbReference type="KEGG" id="aym:YM304_01660"/>
<keyword evidence="2" id="KW-0378">Hydrolase</keyword>
<feature type="domain" description="AB hydrolase-1" evidence="1">
    <location>
        <begin position="43"/>
        <end position="148"/>
    </location>
</feature>
<proteinExistence type="predicted"/>
<gene>
    <name evidence="2" type="ORF">YM304_01660</name>
</gene>
<dbReference type="Gene3D" id="3.40.50.1820">
    <property type="entry name" value="alpha/beta hydrolase"/>
    <property type="match status" value="1"/>
</dbReference>
<dbReference type="GO" id="GO:0016787">
    <property type="term" value="F:hydrolase activity"/>
    <property type="evidence" value="ECO:0007669"/>
    <property type="project" value="UniProtKB-KW"/>
</dbReference>
<dbReference type="InterPro" id="IPR029058">
    <property type="entry name" value="AB_hydrolase_fold"/>
</dbReference>
<dbReference type="PANTHER" id="PTHR43433">
    <property type="entry name" value="HYDROLASE, ALPHA/BETA FOLD FAMILY PROTEIN"/>
    <property type="match status" value="1"/>
</dbReference>
<dbReference type="AlphaFoldDB" id="A0A6C7E087"/>
<dbReference type="Pfam" id="PF00561">
    <property type="entry name" value="Abhydrolase_1"/>
    <property type="match status" value="1"/>
</dbReference>
<name>A0A6C7E087_ILUCY</name>
<organism evidence="2 3">
    <name type="scientific">Ilumatobacter coccineus (strain NBRC 103263 / KCTC 29153 / YM16-304)</name>
    <dbReference type="NCBI Taxonomy" id="1313172"/>
    <lineage>
        <taxon>Bacteria</taxon>
        <taxon>Bacillati</taxon>
        <taxon>Actinomycetota</taxon>
        <taxon>Acidimicrobiia</taxon>
        <taxon>Acidimicrobiales</taxon>
        <taxon>Ilumatobacteraceae</taxon>
        <taxon>Ilumatobacter</taxon>
    </lineage>
</organism>
<dbReference type="PRINTS" id="PR00111">
    <property type="entry name" value="ABHYDROLASE"/>
</dbReference>
<evidence type="ECO:0000259" key="1">
    <source>
        <dbReference type="Pfam" id="PF00561"/>
    </source>
</evidence>
<evidence type="ECO:0000313" key="2">
    <source>
        <dbReference type="EMBL" id="BAN00480.1"/>
    </source>
</evidence>
<dbReference type="EMBL" id="AP012057">
    <property type="protein sequence ID" value="BAN00480.1"/>
    <property type="molecule type" value="Genomic_DNA"/>
</dbReference>
<protein>
    <submittedName>
        <fullName evidence="2">Putative hydrolase</fullName>
    </submittedName>
</protein>
<keyword evidence="3" id="KW-1185">Reference proteome</keyword>
<dbReference type="OrthoDB" id="495620at2"/>
<accession>A0A6C7E087</accession>
<dbReference type="InterPro" id="IPR000073">
    <property type="entry name" value="AB_hydrolase_1"/>
</dbReference>
<sequence>MAVVTLNGIDIHHEVYGDVGDPWVLNIGGSGGDLRRTFPDRSPLNKHFRVVHYDQRGLGQTTSPVTDYTMADYADDAAALIAEVAGSPCHVVGTSFGGMVALNLAVRHPHLVDKLVLLCTSPGGDHPSYPLHELAAMDVDQSFPIRMRNMDTRWDPDADDPIPGLGVVYDIVAEQARNPATGAEADGARRQLEARSHHDVVDQLGTIGHDTLICAGRFDGTAPLANAEFTAERMPSARLEVFDGGHLLMFQDRRVFPTVIEFLQGSPTT</sequence>
<reference evidence="2 3" key="1">
    <citation type="journal article" date="2013" name="Int. J. Syst. Evol. Microbiol.">
        <title>Ilumatobacter nonamiense sp. nov. and Ilumatobacter coccineum sp. nov., isolated from seashore sand.</title>
        <authorList>
            <person name="Matsumoto A."/>
            <person name="Kasai H."/>
            <person name="Matsuo Y."/>
            <person name="Shizuri Y."/>
            <person name="Ichikawa N."/>
            <person name="Fujita N."/>
            <person name="Omura S."/>
            <person name="Takahashi Y."/>
        </authorList>
    </citation>
    <scope>NUCLEOTIDE SEQUENCE [LARGE SCALE GENOMIC DNA]</scope>
    <source>
        <strain evidence="3">NBRC 103263 / KCTC 29153 / YM16-304</strain>
    </source>
</reference>
<dbReference type="RefSeq" id="WP_015439728.1">
    <property type="nucleotide sequence ID" value="NC_020520.1"/>
</dbReference>
<dbReference type="SUPFAM" id="SSF53474">
    <property type="entry name" value="alpha/beta-Hydrolases"/>
    <property type="match status" value="1"/>
</dbReference>
<evidence type="ECO:0000313" key="3">
    <source>
        <dbReference type="Proteomes" id="UP000011863"/>
    </source>
</evidence>